<feature type="transmembrane region" description="Helical" evidence="7">
    <location>
        <begin position="206"/>
        <end position="229"/>
    </location>
</feature>
<dbReference type="GO" id="GO:0005886">
    <property type="term" value="C:plasma membrane"/>
    <property type="evidence" value="ECO:0007669"/>
    <property type="project" value="UniProtKB-SubCell"/>
</dbReference>
<evidence type="ECO:0000313" key="10">
    <source>
        <dbReference type="Proteomes" id="UP000005387"/>
    </source>
</evidence>
<evidence type="ECO:0000256" key="1">
    <source>
        <dbReference type="ARBA" id="ARBA00004651"/>
    </source>
</evidence>
<evidence type="ECO:0000256" key="6">
    <source>
        <dbReference type="ARBA" id="ARBA00023136"/>
    </source>
</evidence>
<gene>
    <name evidence="9" type="ORF">PaecuDRAFT_2875</name>
</gene>
<dbReference type="AlphaFoldDB" id="E0IAN5"/>
<keyword evidence="4 7" id="KW-0812">Transmembrane</keyword>
<feature type="transmembrane region" description="Helical" evidence="7">
    <location>
        <begin position="151"/>
        <end position="168"/>
    </location>
</feature>
<keyword evidence="5 7" id="KW-1133">Transmembrane helix</keyword>
<keyword evidence="10" id="KW-1185">Reference proteome</keyword>
<name>E0IAN5_9BACL</name>
<evidence type="ECO:0000256" key="2">
    <source>
        <dbReference type="ARBA" id="ARBA00022448"/>
    </source>
</evidence>
<dbReference type="PROSITE" id="PS50928">
    <property type="entry name" value="ABC_TM1"/>
    <property type="match status" value="1"/>
</dbReference>
<dbReference type="Pfam" id="PF00528">
    <property type="entry name" value="BPD_transp_1"/>
    <property type="match status" value="1"/>
</dbReference>
<comment type="similarity">
    <text evidence="7">Belongs to the binding-protein-dependent transport system permease family.</text>
</comment>
<feature type="transmembrane region" description="Helical" evidence="7">
    <location>
        <begin position="30"/>
        <end position="57"/>
    </location>
</feature>
<dbReference type="InterPro" id="IPR000515">
    <property type="entry name" value="MetI-like"/>
</dbReference>
<keyword evidence="3" id="KW-1003">Cell membrane</keyword>
<keyword evidence="2 7" id="KW-0813">Transport</keyword>
<dbReference type="OrthoDB" id="9804353at2"/>
<dbReference type="CDD" id="cd06261">
    <property type="entry name" value="TM_PBP2"/>
    <property type="match status" value="1"/>
</dbReference>
<feature type="transmembrane region" description="Helical" evidence="7">
    <location>
        <begin position="94"/>
        <end position="114"/>
    </location>
</feature>
<dbReference type="EMBL" id="AEDD01000007">
    <property type="protein sequence ID" value="EFM10439.1"/>
    <property type="molecule type" value="Genomic_DNA"/>
</dbReference>
<evidence type="ECO:0000256" key="7">
    <source>
        <dbReference type="RuleBase" id="RU363032"/>
    </source>
</evidence>
<evidence type="ECO:0000256" key="3">
    <source>
        <dbReference type="ARBA" id="ARBA00022475"/>
    </source>
</evidence>
<evidence type="ECO:0000256" key="5">
    <source>
        <dbReference type="ARBA" id="ARBA00022989"/>
    </source>
</evidence>
<dbReference type="eggNOG" id="COG0600">
    <property type="taxonomic scope" value="Bacteria"/>
</dbReference>
<comment type="subcellular location">
    <subcellularLocation>
        <location evidence="1 7">Cell membrane</location>
        <topology evidence="1 7">Multi-pass membrane protein</topology>
    </subcellularLocation>
</comment>
<dbReference type="PANTHER" id="PTHR30151:SF0">
    <property type="entry name" value="ABC TRANSPORTER PERMEASE PROTEIN MJ0413-RELATED"/>
    <property type="match status" value="1"/>
</dbReference>
<dbReference type="STRING" id="717606.PaecuDRAFT_2875"/>
<dbReference type="PANTHER" id="PTHR30151">
    <property type="entry name" value="ALKANE SULFONATE ABC TRANSPORTER-RELATED, MEMBRANE SUBUNIT"/>
    <property type="match status" value="1"/>
</dbReference>
<organism evidence="9 10">
    <name type="scientific">Paenibacillus curdlanolyticus YK9</name>
    <dbReference type="NCBI Taxonomy" id="717606"/>
    <lineage>
        <taxon>Bacteria</taxon>
        <taxon>Bacillati</taxon>
        <taxon>Bacillota</taxon>
        <taxon>Bacilli</taxon>
        <taxon>Bacillales</taxon>
        <taxon>Paenibacillaceae</taxon>
        <taxon>Paenibacillus</taxon>
    </lineage>
</organism>
<dbReference type="GO" id="GO:0055085">
    <property type="term" value="P:transmembrane transport"/>
    <property type="evidence" value="ECO:0007669"/>
    <property type="project" value="InterPro"/>
</dbReference>
<evidence type="ECO:0000313" key="9">
    <source>
        <dbReference type="EMBL" id="EFM10439.1"/>
    </source>
</evidence>
<proteinExistence type="inferred from homology"/>
<dbReference type="Proteomes" id="UP000005387">
    <property type="component" value="Unassembled WGS sequence"/>
</dbReference>
<reference evidence="9 10" key="1">
    <citation type="submission" date="2010-07" db="EMBL/GenBank/DDBJ databases">
        <title>The draft genome of Paenibacillus curdlanolyticus YK9.</title>
        <authorList>
            <consortium name="US DOE Joint Genome Institute (JGI-PGF)"/>
            <person name="Lucas S."/>
            <person name="Copeland A."/>
            <person name="Lapidus A."/>
            <person name="Cheng J.-F."/>
            <person name="Bruce D."/>
            <person name="Goodwin L."/>
            <person name="Pitluck S."/>
            <person name="Land M.L."/>
            <person name="Hauser L."/>
            <person name="Chang Y.-J."/>
            <person name="Jeffries C."/>
            <person name="Anderson I.J."/>
            <person name="Johnson E."/>
            <person name="Loganathan U."/>
            <person name="Mulhopadhyay B."/>
            <person name="Kyrpides N."/>
            <person name="Woyke T.J."/>
        </authorList>
    </citation>
    <scope>NUCLEOTIDE SEQUENCE [LARGE SCALE GENOMIC DNA]</scope>
    <source>
        <strain evidence="9 10">YK9</strain>
    </source>
</reference>
<feature type="domain" description="ABC transmembrane type-1" evidence="8">
    <location>
        <begin position="83"/>
        <end position="271"/>
    </location>
</feature>
<dbReference type="Gene3D" id="1.10.3720.10">
    <property type="entry name" value="MetI-like"/>
    <property type="match status" value="1"/>
</dbReference>
<protein>
    <submittedName>
        <fullName evidence="9">Binding-protein-dependent transport systems inner membrane component</fullName>
    </submittedName>
</protein>
<evidence type="ECO:0000256" key="4">
    <source>
        <dbReference type="ARBA" id="ARBA00022692"/>
    </source>
</evidence>
<dbReference type="InterPro" id="IPR035906">
    <property type="entry name" value="MetI-like_sf"/>
</dbReference>
<accession>E0IAN5</accession>
<feature type="transmembrane region" description="Helical" evidence="7">
    <location>
        <begin position="249"/>
        <end position="270"/>
    </location>
</feature>
<keyword evidence="6 7" id="KW-0472">Membrane</keyword>
<sequence>MDSRSNVLTIAARTDSSRQRKIRRMRKGPLAAAAIRAASVLVFLLLWHALVLLNVMWPLQFGNLPHPAAIVSAWYVNLGAESYYTDIAVSAARVLSGIALGFAAAVPLGMWIGLTRIGRNGLYPSLELFRPIPLIAYLPVAMLLFKTIEGGIVFITFIGAFFPILISSRDAARRVSPSLIQAARVLGCGPVQAIWRVYLPAMAPEIFTGLSVGIGASWMGVITGEMMSGQTGIGYTTWQAYHLLDYDQSIIGMFTIGALGFGSSACIRLVERLLLRWQ</sequence>
<dbReference type="RefSeq" id="WP_006038865.1">
    <property type="nucleotide sequence ID" value="NZ_AEDD01000007.1"/>
</dbReference>
<evidence type="ECO:0000259" key="8">
    <source>
        <dbReference type="PROSITE" id="PS50928"/>
    </source>
</evidence>
<dbReference type="SUPFAM" id="SSF161098">
    <property type="entry name" value="MetI-like"/>
    <property type="match status" value="1"/>
</dbReference>